<comment type="caution">
    <text evidence="1">The sequence shown here is derived from an EMBL/GenBank/DDBJ whole genome shotgun (WGS) entry which is preliminary data.</text>
</comment>
<feature type="non-terminal residue" evidence="1">
    <location>
        <position position="1"/>
    </location>
</feature>
<protein>
    <submittedName>
        <fullName evidence="1">Uncharacterized protein</fullName>
    </submittedName>
</protein>
<evidence type="ECO:0000313" key="1">
    <source>
        <dbReference type="EMBL" id="CAF4404693.1"/>
    </source>
</evidence>
<dbReference type="AlphaFoldDB" id="A0A820PLT8"/>
<dbReference type="EMBL" id="CAJOAZ010026832">
    <property type="protein sequence ID" value="CAF4404693.1"/>
    <property type="molecule type" value="Genomic_DNA"/>
</dbReference>
<dbReference type="Proteomes" id="UP000663844">
    <property type="component" value="Unassembled WGS sequence"/>
</dbReference>
<feature type="non-terminal residue" evidence="1">
    <location>
        <position position="171"/>
    </location>
</feature>
<gene>
    <name evidence="1" type="ORF">OXD698_LOCUS51666</name>
</gene>
<name>A0A820PLT8_9BILA</name>
<evidence type="ECO:0000313" key="2">
    <source>
        <dbReference type="Proteomes" id="UP000663844"/>
    </source>
</evidence>
<sequence length="171" mass="19232">SSLSYPISINEFDISNVVQYPWSDPRSIRLITQSRTYTAQLVMSVSICWQTQHVLIGIQSLNTVFLYSLNDTHNPISTRQNGVGLMGYGKSVAWLDENGNKAVILANIYSYSTYQWISSSVHIYDIQSDGFSDSTQPILVHPNSQQPLQQEMDPSFIRIFCSPIGHLGLLD</sequence>
<organism evidence="1 2">
    <name type="scientific">Adineta steineri</name>
    <dbReference type="NCBI Taxonomy" id="433720"/>
    <lineage>
        <taxon>Eukaryota</taxon>
        <taxon>Metazoa</taxon>
        <taxon>Spiralia</taxon>
        <taxon>Gnathifera</taxon>
        <taxon>Rotifera</taxon>
        <taxon>Eurotatoria</taxon>
        <taxon>Bdelloidea</taxon>
        <taxon>Adinetida</taxon>
        <taxon>Adinetidae</taxon>
        <taxon>Adineta</taxon>
    </lineage>
</organism>
<proteinExistence type="predicted"/>
<reference evidence="1" key="1">
    <citation type="submission" date="2021-02" db="EMBL/GenBank/DDBJ databases">
        <authorList>
            <person name="Nowell W R."/>
        </authorList>
    </citation>
    <scope>NUCLEOTIDE SEQUENCE</scope>
</reference>
<accession>A0A820PLT8</accession>